<evidence type="ECO:0000256" key="3">
    <source>
        <dbReference type="ARBA" id="ARBA00022452"/>
    </source>
</evidence>
<keyword evidence="2 8" id="KW-0813">Transport</keyword>
<evidence type="ECO:0000313" key="14">
    <source>
        <dbReference type="Proteomes" id="UP000426027"/>
    </source>
</evidence>
<dbReference type="InterPro" id="IPR023996">
    <property type="entry name" value="TonB-dep_OMP_SusC/RagA"/>
</dbReference>
<accession>A0A6I6GIQ0</accession>
<dbReference type="NCBIfam" id="TIGR04057">
    <property type="entry name" value="SusC_RagA_signa"/>
    <property type="match status" value="1"/>
</dbReference>
<dbReference type="EMBL" id="CP046566">
    <property type="protein sequence ID" value="QGW26762.1"/>
    <property type="molecule type" value="Genomic_DNA"/>
</dbReference>
<dbReference type="Proteomes" id="UP000426027">
    <property type="component" value="Chromosome"/>
</dbReference>
<dbReference type="NCBIfam" id="TIGR04056">
    <property type="entry name" value="OMP_RagA_SusC"/>
    <property type="match status" value="1"/>
</dbReference>
<evidence type="ECO:0000256" key="7">
    <source>
        <dbReference type="ARBA" id="ARBA00023237"/>
    </source>
</evidence>
<evidence type="ECO:0000256" key="5">
    <source>
        <dbReference type="ARBA" id="ARBA00023077"/>
    </source>
</evidence>
<feature type="domain" description="TonB-dependent receptor-like beta-barrel" evidence="11">
    <location>
        <begin position="492"/>
        <end position="1034"/>
    </location>
</feature>
<comment type="similarity">
    <text evidence="8 9">Belongs to the TonB-dependent receptor family.</text>
</comment>
<protein>
    <submittedName>
        <fullName evidence="13">SusC/RagA family TonB-linked outer membrane protein</fullName>
    </submittedName>
</protein>
<evidence type="ECO:0000256" key="6">
    <source>
        <dbReference type="ARBA" id="ARBA00023136"/>
    </source>
</evidence>
<dbReference type="InterPro" id="IPR012910">
    <property type="entry name" value="Plug_dom"/>
</dbReference>
<dbReference type="InterPro" id="IPR023997">
    <property type="entry name" value="TonB-dep_OMP_SusC/RagA_CS"/>
</dbReference>
<dbReference type="Pfam" id="PF07715">
    <property type="entry name" value="Plug"/>
    <property type="match status" value="1"/>
</dbReference>
<dbReference type="InterPro" id="IPR000531">
    <property type="entry name" value="Beta-barrel_TonB"/>
</dbReference>
<dbReference type="InterPro" id="IPR037066">
    <property type="entry name" value="Plug_dom_sf"/>
</dbReference>
<dbReference type="InterPro" id="IPR039426">
    <property type="entry name" value="TonB-dep_rcpt-like"/>
</dbReference>
<organism evidence="13 14">
    <name type="scientific">Phnomibacter ginsenosidimutans</name>
    <dbReference type="NCBI Taxonomy" id="2676868"/>
    <lineage>
        <taxon>Bacteria</taxon>
        <taxon>Pseudomonadati</taxon>
        <taxon>Bacteroidota</taxon>
        <taxon>Chitinophagia</taxon>
        <taxon>Chitinophagales</taxon>
        <taxon>Chitinophagaceae</taxon>
        <taxon>Phnomibacter</taxon>
    </lineage>
</organism>
<gene>
    <name evidence="13" type="ORF">GLV81_00355</name>
</gene>
<reference evidence="13 14" key="1">
    <citation type="submission" date="2019-11" db="EMBL/GenBank/DDBJ databases">
        <authorList>
            <person name="Im W.T."/>
        </authorList>
    </citation>
    <scope>NUCLEOTIDE SEQUENCE [LARGE SCALE GENOMIC DNA]</scope>
    <source>
        <strain evidence="13 14">SB-02</strain>
    </source>
</reference>
<evidence type="ECO:0000313" key="13">
    <source>
        <dbReference type="EMBL" id="QGW26762.1"/>
    </source>
</evidence>
<comment type="subcellular location">
    <subcellularLocation>
        <location evidence="1 8">Cell outer membrane</location>
        <topology evidence="1 8">Multi-pass membrane protein</topology>
    </subcellularLocation>
</comment>
<feature type="domain" description="TonB-dependent receptor plug" evidence="12">
    <location>
        <begin position="202"/>
        <end position="329"/>
    </location>
</feature>
<feature type="signal peptide" evidence="10">
    <location>
        <begin position="1"/>
        <end position="17"/>
    </location>
</feature>
<dbReference type="InterPro" id="IPR036942">
    <property type="entry name" value="Beta-barrel_TonB_sf"/>
</dbReference>
<evidence type="ECO:0000256" key="9">
    <source>
        <dbReference type="RuleBase" id="RU003357"/>
    </source>
</evidence>
<dbReference type="Gene3D" id="2.60.40.1120">
    <property type="entry name" value="Carboxypeptidase-like, regulatory domain"/>
    <property type="match status" value="1"/>
</dbReference>
<keyword evidence="5 9" id="KW-0798">TonB box</keyword>
<dbReference type="PROSITE" id="PS52016">
    <property type="entry name" value="TONB_DEPENDENT_REC_3"/>
    <property type="match status" value="1"/>
</dbReference>
<sequence length="1080" mass="117486">MKLFAVFMLAFCLQAGAFGYGQKVTLTAKNASLKSVLTELKKQTGYLFFYNDAWLTKAKLVSIQAKDLPLTAVLEQCFSDQPFNYAIVEKTIVISEKPEQPKQEEVADSTITITGTVLSATTGQPLNGATVTSKNGGNSTTTNADGHFKIQVTEGDQLLISFVGHENFSVAIGKNHQLSISLQEKPNELNATVVVGYRTVKKGDLTGAITAIGTKDFNVGVVTSPTELMQGRLAGVSTMANGGEPGAGIAVRVRGSNSVRSGQDPLYVVDGVPLDITDLQPEGGSVGGVGGSARKNPLNFLNPDDIESIAILKDASAAAIYGSRGSNGVIMITTKKGKKGKGQLAYSGYVGFSELPKQLPMLSAEEFRTFRKANGATTGDMGANTNWQDEIFRTAVSQNHSLSFGGGSDNTSYRASLSYMNQEGIIRKTGLDKVTARVNVAHAAFNNKLKLEANLTTARTNDQRVPIGETGGYEGDVLLSALKVNPTFPVYNTDGSFYQYSKDVRNPVAMIELTNDKTQTDRILGNISATLNLFKGFSYKVNVGVSNSKATRKVTQNKQLIYLTNYGTANVNDVTMNSSLIENFITYDFNAGKSSKLNVLAGHSYQKFNNYVHTLSVDGFTVEGIDYLNELSFGNYTRAIVSSDISENALQSFFGRVNYDLADKYLFTATLRADGSTKFGENNKYGFFPSASFAWKLSKEKFMENFTALSDLKMRLSWGITGNQEIPNKISQVLLGTTGGAILDGSASNVVAGITLNRTPNPDIRWEKTEQLNLGLDFSFLRNRFTGSIDVFNKKTTDVLLQVYSIAPAPTTSVWTNVDNMSIVNKGLEMVLNGTLINNRNFTWDAGVNFTTIRNEVKNLPMSRITTGSPSGPGITGYSSQVIMSGEPIGTFWGRKFLGFDASGNSIFEKDKDGKELEQVLGNAMPKFNYGFNTSLRYKQLDLALFFNGVYGNKVYNNTGNILDQRTLIMKEWNATKDAITLPENLNGTLTYSSRFIEPGSFFRLGSASLGYRFNTAGISWMKSLKAYVSANNLFVITKYKGYDPEVNADHASNGVPSIGIDWTTYPKARTITAGVNVEF</sequence>
<evidence type="ECO:0000256" key="2">
    <source>
        <dbReference type="ARBA" id="ARBA00022448"/>
    </source>
</evidence>
<keyword evidence="7 8" id="KW-0998">Cell outer membrane</keyword>
<keyword evidence="4 8" id="KW-0812">Transmembrane</keyword>
<keyword evidence="6 8" id="KW-0472">Membrane</keyword>
<evidence type="ECO:0000259" key="12">
    <source>
        <dbReference type="Pfam" id="PF07715"/>
    </source>
</evidence>
<evidence type="ECO:0000256" key="1">
    <source>
        <dbReference type="ARBA" id="ARBA00004571"/>
    </source>
</evidence>
<dbReference type="SUPFAM" id="SSF56935">
    <property type="entry name" value="Porins"/>
    <property type="match status" value="1"/>
</dbReference>
<dbReference type="GO" id="GO:0009279">
    <property type="term" value="C:cell outer membrane"/>
    <property type="evidence" value="ECO:0007669"/>
    <property type="project" value="UniProtKB-SubCell"/>
</dbReference>
<dbReference type="AlphaFoldDB" id="A0A6I6GIQ0"/>
<evidence type="ECO:0000256" key="8">
    <source>
        <dbReference type="PROSITE-ProRule" id="PRU01360"/>
    </source>
</evidence>
<dbReference type="Gene3D" id="2.40.170.20">
    <property type="entry name" value="TonB-dependent receptor, beta-barrel domain"/>
    <property type="match status" value="1"/>
</dbReference>
<dbReference type="KEGG" id="fls:GLV81_00355"/>
<name>A0A6I6GIQ0_9BACT</name>
<evidence type="ECO:0000256" key="10">
    <source>
        <dbReference type="SAM" id="SignalP"/>
    </source>
</evidence>
<dbReference type="Pfam" id="PF00593">
    <property type="entry name" value="TonB_dep_Rec_b-barrel"/>
    <property type="match status" value="1"/>
</dbReference>
<dbReference type="RefSeq" id="WP_157475891.1">
    <property type="nucleotide sequence ID" value="NZ_CP046566.1"/>
</dbReference>
<dbReference type="InterPro" id="IPR008969">
    <property type="entry name" value="CarboxyPept-like_regulatory"/>
</dbReference>
<dbReference type="Gene3D" id="2.170.130.10">
    <property type="entry name" value="TonB-dependent receptor, plug domain"/>
    <property type="match status" value="1"/>
</dbReference>
<dbReference type="SUPFAM" id="SSF49464">
    <property type="entry name" value="Carboxypeptidase regulatory domain-like"/>
    <property type="match status" value="1"/>
</dbReference>
<keyword evidence="14" id="KW-1185">Reference proteome</keyword>
<dbReference type="Pfam" id="PF13715">
    <property type="entry name" value="CarbopepD_reg_2"/>
    <property type="match status" value="1"/>
</dbReference>
<evidence type="ECO:0000259" key="11">
    <source>
        <dbReference type="Pfam" id="PF00593"/>
    </source>
</evidence>
<keyword evidence="10" id="KW-0732">Signal</keyword>
<keyword evidence="3 8" id="KW-1134">Transmembrane beta strand</keyword>
<evidence type="ECO:0000256" key="4">
    <source>
        <dbReference type="ARBA" id="ARBA00022692"/>
    </source>
</evidence>
<proteinExistence type="inferred from homology"/>
<feature type="chain" id="PRO_5026335416" evidence="10">
    <location>
        <begin position="18"/>
        <end position="1080"/>
    </location>
</feature>